<proteinExistence type="predicted"/>
<dbReference type="OrthoDB" id="8403803at2"/>
<sequence length="87" mass="9597">MTVFYFLTRDSESAWEDENGLDFPDLLAAVDEAKKILAEMAADGIPRKDGERLVVEIAGPDRIPVVQLALTMTISYVAVEMPKARGQ</sequence>
<dbReference type="EMBL" id="FMAF01000010">
    <property type="protein sequence ID" value="SCB37825.1"/>
    <property type="molecule type" value="Genomic_DNA"/>
</dbReference>
<dbReference type="Proteomes" id="UP000199205">
    <property type="component" value="Unassembled WGS sequence"/>
</dbReference>
<gene>
    <name evidence="2" type="ORF">GA0061101_11081</name>
</gene>
<organism evidence="2 3">
    <name type="scientific">Rhizobium lusitanum</name>
    <dbReference type="NCBI Taxonomy" id="293958"/>
    <lineage>
        <taxon>Bacteria</taxon>
        <taxon>Pseudomonadati</taxon>
        <taxon>Pseudomonadota</taxon>
        <taxon>Alphaproteobacteria</taxon>
        <taxon>Hyphomicrobiales</taxon>
        <taxon>Rhizobiaceae</taxon>
        <taxon>Rhizobium/Agrobacterium group</taxon>
        <taxon>Rhizobium</taxon>
    </lineage>
</organism>
<dbReference type="AlphaFoldDB" id="A0A1C3WD61"/>
<accession>A0A1C3WD61</accession>
<name>A0A1C3WD61_9HYPH</name>
<evidence type="ECO:0000313" key="3">
    <source>
        <dbReference type="Proteomes" id="UP000199205"/>
    </source>
</evidence>
<dbReference type="InterPro" id="IPR054189">
    <property type="entry name" value="DUF6894"/>
</dbReference>
<evidence type="ECO:0000313" key="2">
    <source>
        <dbReference type="EMBL" id="SCB37825.1"/>
    </source>
</evidence>
<protein>
    <recommendedName>
        <fullName evidence="1">DUF6894 domain-containing protein</fullName>
    </recommendedName>
</protein>
<feature type="domain" description="DUF6894" evidence="1">
    <location>
        <begin position="4"/>
        <end position="70"/>
    </location>
</feature>
<dbReference type="Pfam" id="PF21834">
    <property type="entry name" value="DUF6894"/>
    <property type="match status" value="1"/>
</dbReference>
<reference evidence="3" key="1">
    <citation type="submission" date="2016-08" db="EMBL/GenBank/DDBJ databases">
        <authorList>
            <person name="Varghese N."/>
            <person name="Submissions Spin"/>
        </authorList>
    </citation>
    <scope>NUCLEOTIDE SEQUENCE [LARGE SCALE GENOMIC DNA]</scope>
    <source>
        <strain evidence="3">P1-7</strain>
    </source>
</reference>
<evidence type="ECO:0000259" key="1">
    <source>
        <dbReference type="Pfam" id="PF21834"/>
    </source>
</evidence>
<dbReference type="RefSeq" id="WP_092574691.1">
    <property type="nucleotide sequence ID" value="NZ_FMAF01000010.1"/>
</dbReference>